<dbReference type="NCBIfam" id="TIGR02917">
    <property type="entry name" value="PEP_TPR_lipo"/>
    <property type="match status" value="1"/>
</dbReference>
<reference evidence="2 3" key="1">
    <citation type="submission" date="2020-03" db="EMBL/GenBank/DDBJ databases">
        <title>Alteromonas ponticola sp. nov., isolated from seawater.</title>
        <authorList>
            <person name="Yoon J.-H."/>
            <person name="Kim Y.-O."/>
        </authorList>
    </citation>
    <scope>NUCLEOTIDE SEQUENCE [LARGE SCALE GENOMIC DNA]</scope>
    <source>
        <strain evidence="2 3">MYP5</strain>
    </source>
</reference>
<keyword evidence="1" id="KW-0732">Signal</keyword>
<sequence length="928" mass="104020">MKKALSIVWLSTMLLVNSVHATVAESYDKALQAFSEGEVQDAYILLKNVLQQDPSHLPSKLLMGRILLIDGHIRDAIIEFEEVLDAGADENLVLAPLSRAYLFSGNYDKIYEMLRNQNIQGETKLAVILIAGNAHVRENDRDEAIALYEKHLPQFSTSVPLLTSLATLYIDNDRLIEAENLLTQAQQIQARDPDMLLVQAKLKEKREQFDSGMALYRQAYAIAPDNPSVMRALASALAQRGEYAEASKLVTEIEKQTPGDIQNKLLKARILALTENQLEADKILTELSEQLSLLTDQQLNQKLELSLIAGVVAYINGNFDLASTSLSRYLSDRDATPELLGMLIDSLLRVGYVKDALNILKKHESVVVKNVHVASLACELYLTIRRRFKCEQLLPAIEANFPDTPELAILRAKMLLSKGEREQALALLDSKLADSEREEVLQLKTVLLSQQDSFESALTYAQKLTEREPDNTGYQVLLAEVLIRLGQVDQASEIIDAVLKTNPTMIGAVIGKARIDFANGNVERANAGIRKALDIDKNNVSALLLAGQLNILQKQFEQAIEYLVSAKAISKNDVRPRELLVSVYQQQKDYRNALSEINQLLAIERLSATYTLRKAEILIELGRKSDAQKQLDIVFAHWATQPQQLIQLSKYQVSADDLPGAEKSLQAAVEHSKDEIIPYLELARFYIQQNELAKAESQVNKAVEIFGNTPNTALIQGELNQEKGQFAQAFAFYKSAHQTNPNFSLAMIRMYEMAQQGHQRDDTTAYLSEFIQHQPQNYFAQHLLADIYYMDRNFAEAAPLYEALLKVDGLANRHFVLNNLANIYAGKDLKRAHDFIDRALEVTPDSASLIDTKGWLLALSGEHKAALDKLRQSYTLNSSSPTLHYHLAYTLAKLGRNDEALTVFADNKTFEKTFPEKEKAKALQESLQ</sequence>
<evidence type="ECO:0000313" key="3">
    <source>
        <dbReference type="Proteomes" id="UP000709336"/>
    </source>
</evidence>
<organism evidence="2 3">
    <name type="scientific">Alteromonas ponticola</name>
    <dbReference type="NCBI Taxonomy" id="2720613"/>
    <lineage>
        <taxon>Bacteria</taxon>
        <taxon>Pseudomonadati</taxon>
        <taxon>Pseudomonadota</taxon>
        <taxon>Gammaproteobacteria</taxon>
        <taxon>Alteromonadales</taxon>
        <taxon>Alteromonadaceae</taxon>
        <taxon>Alteromonas/Salinimonas group</taxon>
        <taxon>Alteromonas</taxon>
    </lineage>
</organism>
<dbReference type="InterPro" id="IPR019734">
    <property type="entry name" value="TPR_rpt"/>
</dbReference>
<dbReference type="InterPro" id="IPR014266">
    <property type="entry name" value="PEP-CTERM_TPR_PrsT"/>
</dbReference>
<keyword evidence="3" id="KW-1185">Reference proteome</keyword>
<dbReference type="EMBL" id="JAATNW010000002">
    <property type="protein sequence ID" value="NMH58894.1"/>
    <property type="molecule type" value="Genomic_DNA"/>
</dbReference>
<evidence type="ECO:0000313" key="2">
    <source>
        <dbReference type="EMBL" id="NMH58894.1"/>
    </source>
</evidence>
<dbReference type="Gene3D" id="1.25.40.10">
    <property type="entry name" value="Tetratricopeptide repeat domain"/>
    <property type="match status" value="4"/>
</dbReference>
<feature type="signal peptide" evidence="1">
    <location>
        <begin position="1"/>
        <end position="21"/>
    </location>
</feature>
<dbReference type="PANTHER" id="PTHR12558">
    <property type="entry name" value="CELL DIVISION CYCLE 16,23,27"/>
    <property type="match status" value="1"/>
</dbReference>
<dbReference type="SUPFAM" id="SSF48452">
    <property type="entry name" value="TPR-like"/>
    <property type="match status" value="4"/>
</dbReference>
<protein>
    <submittedName>
        <fullName evidence="2">PEP-CTERM system TPR-repeat protein PrsT</fullName>
    </submittedName>
</protein>
<dbReference type="Pfam" id="PF25058">
    <property type="entry name" value="ARM_TT21"/>
    <property type="match status" value="1"/>
</dbReference>
<dbReference type="InterPro" id="IPR011990">
    <property type="entry name" value="TPR-like_helical_dom_sf"/>
</dbReference>
<dbReference type="PANTHER" id="PTHR12558:SF13">
    <property type="entry name" value="CELL DIVISION CYCLE PROTEIN 27 HOMOLOG"/>
    <property type="match status" value="1"/>
</dbReference>
<gene>
    <name evidence="2" type="primary">prsT</name>
    <name evidence="2" type="ORF">HCJ96_02520</name>
</gene>
<evidence type="ECO:0000256" key="1">
    <source>
        <dbReference type="SAM" id="SignalP"/>
    </source>
</evidence>
<comment type="caution">
    <text evidence="2">The sequence shown here is derived from an EMBL/GenBank/DDBJ whole genome shotgun (WGS) entry which is preliminary data.</text>
</comment>
<dbReference type="Pfam" id="PF14559">
    <property type="entry name" value="TPR_19"/>
    <property type="match status" value="2"/>
</dbReference>
<feature type="chain" id="PRO_5046207234" evidence="1">
    <location>
        <begin position="22"/>
        <end position="928"/>
    </location>
</feature>
<name>A0ABX1QXC1_9ALTE</name>
<dbReference type="Proteomes" id="UP000709336">
    <property type="component" value="Unassembled WGS sequence"/>
</dbReference>
<accession>A0ABX1QXC1</accession>
<dbReference type="Pfam" id="PF12895">
    <property type="entry name" value="ANAPC3"/>
    <property type="match status" value="1"/>
</dbReference>
<proteinExistence type="predicted"/>
<dbReference type="SMART" id="SM00028">
    <property type="entry name" value="TPR"/>
    <property type="match status" value="15"/>
</dbReference>
<dbReference type="RefSeq" id="WP_169209477.1">
    <property type="nucleotide sequence ID" value="NZ_JAATNW010000002.1"/>
</dbReference>